<dbReference type="PROSITE" id="PS50043">
    <property type="entry name" value="HTH_LUXR_2"/>
    <property type="match status" value="1"/>
</dbReference>
<dbReference type="SMART" id="SM00421">
    <property type="entry name" value="HTH_LUXR"/>
    <property type="match status" value="1"/>
</dbReference>
<dbReference type="PANTHER" id="PTHR44688:SF16">
    <property type="entry name" value="DNA-BINDING TRANSCRIPTIONAL ACTIVATOR DEVR_DOSR"/>
    <property type="match status" value="1"/>
</dbReference>
<dbReference type="PRINTS" id="PR00038">
    <property type="entry name" value="HTHLUXR"/>
</dbReference>
<comment type="caution">
    <text evidence="5">The sequence shown here is derived from an EMBL/GenBank/DDBJ whole genome shotgun (WGS) entry which is preliminary data.</text>
</comment>
<sequence length="371" mass="41380">MLTMSMHAESLSRPLSPLRDHPSFVRDTLGLLAEAVPHDMLSYNEVPQQWRVDPSEGEAAAGMMVWAPAAPTTSLNVDDQQALALRYLHEHPGRLRRGQPVVRNRDLCPPERWHRTTLYNELHRPLDIEAQCLVYLPAPSGLELVIAYSRARGSFSDAELERLSALQRGLSQTVLDHWRYLELQTERALWRTLAEGEARGVVYLDRCARVAWASPQACALLREYDLALAGSQLPKALKEWLAPVYRGRRETLPGFQRRGQGRVLAVELHPAQEPHGGGMLTIEARALPRAELPQAVADHVPQLVDGLGLTPRQAEVALWMSCGKTNAEISTILSIRPATVKKHVERILDRLGVENRTGAAKRVHDVVGAWA</sequence>
<proteinExistence type="predicted"/>
<evidence type="ECO:0000259" key="4">
    <source>
        <dbReference type="PROSITE" id="PS50043"/>
    </source>
</evidence>
<dbReference type="Gene3D" id="1.10.10.10">
    <property type="entry name" value="Winged helix-like DNA-binding domain superfamily/Winged helix DNA-binding domain"/>
    <property type="match status" value="1"/>
</dbReference>
<dbReference type="AlphaFoldDB" id="A6GEN2"/>
<dbReference type="STRING" id="391625.PPSIR1_15780"/>
<evidence type="ECO:0000256" key="1">
    <source>
        <dbReference type="ARBA" id="ARBA00023015"/>
    </source>
</evidence>
<evidence type="ECO:0000256" key="3">
    <source>
        <dbReference type="ARBA" id="ARBA00023163"/>
    </source>
</evidence>
<organism evidence="5 6">
    <name type="scientific">Plesiocystis pacifica SIR-1</name>
    <dbReference type="NCBI Taxonomy" id="391625"/>
    <lineage>
        <taxon>Bacteria</taxon>
        <taxon>Pseudomonadati</taxon>
        <taxon>Myxococcota</taxon>
        <taxon>Polyangia</taxon>
        <taxon>Nannocystales</taxon>
        <taxon>Nannocystaceae</taxon>
        <taxon>Plesiocystis</taxon>
    </lineage>
</organism>
<dbReference type="GO" id="GO:0006355">
    <property type="term" value="P:regulation of DNA-templated transcription"/>
    <property type="evidence" value="ECO:0007669"/>
    <property type="project" value="InterPro"/>
</dbReference>
<feature type="domain" description="HTH luxR-type" evidence="4">
    <location>
        <begin position="302"/>
        <end position="367"/>
    </location>
</feature>
<evidence type="ECO:0000313" key="5">
    <source>
        <dbReference type="EMBL" id="EDM75678.1"/>
    </source>
</evidence>
<keyword evidence="6" id="KW-1185">Reference proteome</keyword>
<dbReference type="CDD" id="cd06170">
    <property type="entry name" value="LuxR_C_like"/>
    <property type="match status" value="1"/>
</dbReference>
<reference evidence="5 6" key="1">
    <citation type="submission" date="2007-06" db="EMBL/GenBank/DDBJ databases">
        <authorList>
            <person name="Shimkets L."/>
            <person name="Ferriera S."/>
            <person name="Johnson J."/>
            <person name="Kravitz S."/>
            <person name="Beeson K."/>
            <person name="Sutton G."/>
            <person name="Rogers Y.-H."/>
            <person name="Friedman R."/>
            <person name="Frazier M."/>
            <person name="Venter J.C."/>
        </authorList>
    </citation>
    <scope>NUCLEOTIDE SEQUENCE [LARGE SCALE GENOMIC DNA]</scope>
    <source>
        <strain evidence="5 6">SIR-1</strain>
    </source>
</reference>
<dbReference type="SUPFAM" id="SSF46894">
    <property type="entry name" value="C-terminal effector domain of the bipartite response regulators"/>
    <property type="match status" value="1"/>
</dbReference>
<dbReference type="EMBL" id="ABCS01000084">
    <property type="protein sequence ID" value="EDM75678.1"/>
    <property type="molecule type" value="Genomic_DNA"/>
</dbReference>
<dbReference type="eggNOG" id="COG2197">
    <property type="taxonomic scope" value="Bacteria"/>
</dbReference>
<dbReference type="InterPro" id="IPR036388">
    <property type="entry name" value="WH-like_DNA-bd_sf"/>
</dbReference>
<dbReference type="InterPro" id="IPR016032">
    <property type="entry name" value="Sig_transdc_resp-reg_C-effctor"/>
</dbReference>
<dbReference type="Pfam" id="PF00196">
    <property type="entry name" value="GerE"/>
    <property type="match status" value="1"/>
</dbReference>
<dbReference type="GO" id="GO:0003677">
    <property type="term" value="F:DNA binding"/>
    <property type="evidence" value="ECO:0007669"/>
    <property type="project" value="UniProtKB-KW"/>
</dbReference>
<keyword evidence="2" id="KW-0238">DNA-binding</keyword>
<evidence type="ECO:0000313" key="6">
    <source>
        <dbReference type="Proteomes" id="UP000005801"/>
    </source>
</evidence>
<dbReference type="InterPro" id="IPR000792">
    <property type="entry name" value="Tscrpt_reg_LuxR_C"/>
</dbReference>
<gene>
    <name evidence="5" type="ORF">PPSIR1_15780</name>
</gene>
<dbReference type="PROSITE" id="PS00622">
    <property type="entry name" value="HTH_LUXR_1"/>
    <property type="match status" value="1"/>
</dbReference>
<dbReference type="Proteomes" id="UP000005801">
    <property type="component" value="Unassembled WGS sequence"/>
</dbReference>
<accession>A6GEN2</accession>
<protein>
    <submittedName>
        <fullName evidence="5">Response regulator receiver</fullName>
    </submittedName>
</protein>
<keyword evidence="3" id="KW-0804">Transcription</keyword>
<name>A6GEN2_9BACT</name>
<evidence type="ECO:0000256" key="2">
    <source>
        <dbReference type="ARBA" id="ARBA00023125"/>
    </source>
</evidence>
<keyword evidence="1" id="KW-0805">Transcription regulation</keyword>
<dbReference type="PANTHER" id="PTHR44688">
    <property type="entry name" value="DNA-BINDING TRANSCRIPTIONAL ACTIVATOR DEVR_DOSR"/>
    <property type="match status" value="1"/>
</dbReference>